<evidence type="ECO:0000259" key="3">
    <source>
        <dbReference type="PROSITE" id="PS50893"/>
    </source>
</evidence>
<dbReference type="PANTHER" id="PTHR43790:SF8">
    <property type="entry name" value="SUGAR ABC TRANSPORTER ATP-BINDING PROTEIN"/>
    <property type="match status" value="1"/>
</dbReference>
<dbReference type="CDD" id="cd03216">
    <property type="entry name" value="ABC_Carb_Monos_I"/>
    <property type="match status" value="1"/>
</dbReference>
<keyword evidence="2 4" id="KW-0067">ATP-binding</keyword>
<feature type="domain" description="ABC transporter" evidence="3">
    <location>
        <begin position="5"/>
        <end position="249"/>
    </location>
</feature>
<dbReference type="InterPro" id="IPR003439">
    <property type="entry name" value="ABC_transporter-like_ATP-bd"/>
</dbReference>
<dbReference type="Gene3D" id="3.40.50.300">
    <property type="entry name" value="P-loop containing nucleotide triphosphate hydrolases"/>
    <property type="match status" value="1"/>
</dbReference>
<dbReference type="Proteomes" id="UP000886070">
    <property type="component" value="Unassembled WGS sequence"/>
</dbReference>
<evidence type="ECO:0000256" key="1">
    <source>
        <dbReference type="ARBA" id="ARBA00022741"/>
    </source>
</evidence>
<protein>
    <submittedName>
        <fullName evidence="4">Sugar ABC transporter ATP-binding protein</fullName>
    </submittedName>
</protein>
<name>A0A7V5I0C8_UNCAE</name>
<dbReference type="GO" id="GO:0016887">
    <property type="term" value="F:ATP hydrolysis activity"/>
    <property type="evidence" value="ECO:0007669"/>
    <property type="project" value="InterPro"/>
</dbReference>
<organism evidence="4">
    <name type="scientific">Aerophobetes bacterium</name>
    <dbReference type="NCBI Taxonomy" id="2030807"/>
    <lineage>
        <taxon>Bacteria</taxon>
        <taxon>Candidatus Aerophobota</taxon>
    </lineage>
</organism>
<dbReference type="InterPro" id="IPR050107">
    <property type="entry name" value="ABC_carbohydrate_import_ATPase"/>
</dbReference>
<dbReference type="InterPro" id="IPR003593">
    <property type="entry name" value="AAA+_ATPase"/>
</dbReference>
<evidence type="ECO:0000313" key="4">
    <source>
        <dbReference type="EMBL" id="HHF98921.1"/>
    </source>
</evidence>
<dbReference type="PANTHER" id="PTHR43790">
    <property type="entry name" value="CARBOHYDRATE TRANSPORT ATP-BINDING PROTEIN MG119-RELATED"/>
    <property type="match status" value="1"/>
</dbReference>
<dbReference type="EMBL" id="DRTT01000147">
    <property type="protein sequence ID" value="HHF98921.1"/>
    <property type="molecule type" value="Genomic_DNA"/>
</dbReference>
<dbReference type="PROSITE" id="PS50893">
    <property type="entry name" value="ABC_TRANSPORTER_2"/>
    <property type="match status" value="1"/>
</dbReference>
<dbReference type="AlphaFoldDB" id="A0A7V5I0C8"/>
<dbReference type="GO" id="GO:0005524">
    <property type="term" value="F:ATP binding"/>
    <property type="evidence" value="ECO:0007669"/>
    <property type="project" value="UniProtKB-KW"/>
</dbReference>
<evidence type="ECO:0000256" key="2">
    <source>
        <dbReference type="ARBA" id="ARBA00022840"/>
    </source>
</evidence>
<dbReference type="SMART" id="SM00382">
    <property type="entry name" value="AAA"/>
    <property type="match status" value="1"/>
</dbReference>
<gene>
    <name evidence="4" type="ORF">ENL39_05500</name>
</gene>
<comment type="caution">
    <text evidence="4">The sequence shown here is derived from an EMBL/GenBank/DDBJ whole genome shotgun (WGS) entry which is preliminary data.</text>
</comment>
<dbReference type="SUPFAM" id="SSF52540">
    <property type="entry name" value="P-loop containing nucleoside triphosphate hydrolases"/>
    <property type="match status" value="1"/>
</dbReference>
<sequence>MMSLVQMKDIHKSFGKVVALCGVDFEVGENEVVGLIGDNGAGKSTLIKILSGVYPPTRGEIYIKGKKINLRNYSVRKAHELGIETVFQEQALGVKQTIWRNLFLGRERQVAGRLGFFDLDKAKKETDRMMKELLGFTGAGVLPDSPVRTLSGGERQGIAIGRAMYFKADLIILDEPTRALSLKEVRKVLDFIKKVKDAGKSCIYISHTIANVYSVSDRFVILDRGRVVGEYKRKEISELDLNEVLIQIHHIQES</sequence>
<dbReference type="Pfam" id="PF00005">
    <property type="entry name" value="ABC_tran"/>
    <property type="match status" value="1"/>
</dbReference>
<keyword evidence="1" id="KW-0547">Nucleotide-binding</keyword>
<reference evidence="4" key="1">
    <citation type="journal article" date="2020" name="mSystems">
        <title>Genome- and Community-Level Interaction Insights into Carbon Utilization and Element Cycling Functions of Hydrothermarchaeota in Hydrothermal Sediment.</title>
        <authorList>
            <person name="Zhou Z."/>
            <person name="Liu Y."/>
            <person name="Xu W."/>
            <person name="Pan J."/>
            <person name="Luo Z.H."/>
            <person name="Li M."/>
        </authorList>
    </citation>
    <scope>NUCLEOTIDE SEQUENCE [LARGE SCALE GENOMIC DNA]</scope>
    <source>
        <strain evidence="4">HyVt-92</strain>
    </source>
</reference>
<accession>A0A7V5I0C8</accession>
<proteinExistence type="predicted"/>
<dbReference type="InterPro" id="IPR027417">
    <property type="entry name" value="P-loop_NTPase"/>
</dbReference>